<evidence type="ECO:0000256" key="1">
    <source>
        <dbReference type="ARBA" id="ARBA00009580"/>
    </source>
</evidence>
<evidence type="ECO:0000313" key="3">
    <source>
        <dbReference type="EMBL" id="KRV48026.1"/>
    </source>
</evidence>
<evidence type="ECO:0000256" key="2">
    <source>
        <dbReference type="SAM" id="MobiDB-lite"/>
    </source>
</evidence>
<gene>
    <name evidence="3" type="ORF">AQ490_27240</name>
</gene>
<dbReference type="SUPFAM" id="SSF52799">
    <property type="entry name" value="(Phosphotyrosine protein) phosphatases II"/>
    <property type="match status" value="1"/>
</dbReference>
<dbReference type="GO" id="GO:0004721">
    <property type="term" value="F:phosphoprotein phosphatase activity"/>
    <property type="evidence" value="ECO:0007669"/>
    <property type="project" value="InterPro"/>
</dbReference>
<organism evidence="3 4">
    <name type="scientific">Wenjunlia vitaminophila</name>
    <name type="common">Streptomyces vitaminophilus</name>
    <dbReference type="NCBI Taxonomy" id="76728"/>
    <lineage>
        <taxon>Bacteria</taxon>
        <taxon>Bacillati</taxon>
        <taxon>Actinomycetota</taxon>
        <taxon>Actinomycetes</taxon>
        <taxon>Kitasatosporales</taxon>
        <taxon>Streptomycetaceae</taxon>
        <taxon>Wenjunlia</taxon>
    </lineage>
</organism>
<dbReference type="AlphaFoldDB" id="A0A0T6LPJ7"/>
<dbReference type="STRING" id="76728.AQ490_27240"/>
<proteinExistence type="inferred from homology"/>
<dbReference type="Pfam" id="PF13350">
    <property type="entry name" value="Y_phosphatase3"/>
    <property type="match status" value="1"/>
</dbReference>
<comment type="caution">
    <text evidence="3">The sequence shown here is derived from an EMBL/GenBank/DDBJ whole genome shotgun (WGS) entry which is preliminary data.</text>
</comment>
<feature type="region of interest" description="Disordered" evidence="2">
    <location>
        <begin position="1"/>
        <end position="30"/>
    </location>
</feature>
<dbReference type="InterPro" id="IPR029021">
    <property type="entry name" value="Prot-tyrosine_phosphatase-like"/>
</dbReference>
<reference evidence="3 4" key="1">
    <citation type="submission" date="2015-10" db="EMBL/GenBank/DDBJ databases">
        <title>Draft genome sequence of pyrrolomycin-producing Streptomyces vitaminophilus.</title>
        <authorList>
            <person name="Graham D.E."/>
            <person name="Mahan K.M."/>
            <person name="Klingeman D.M."/>
            <person name="Hettich R.L."/>
            <person name="Parry R.J."/>
        </authorList>
    </citation>
    <scope>NUCLEOTIDE SEQUENCE [LARGE SCALE GENOMIC DNA]</scope>
    <source>
        <strain evidence="3 4">ATCC 31673</strain>
    </source>
</reference>
<dbReference type="OrthoDB" id="1188001at2"/>
<dbReference type="InterPro" id="IPR026893">
    <property type="entry name" value="Tyr/Ser_Pase_IphP-type"/>
</dbReference>
<dbReference type="eggNOG" id="COG2365">
    <property type="taxonomic scope" value="Bacteria"/>
</dbReference>
<protein>
    <submittedName>
        <fullName evidence="3">Protein tyrosine phosphatase</fullName>
    </submittedName>
</protein>
<name>A0A0T6LPJ7_WENVI</name>
<comment type="similarity">
    <text evidence="1">Belongs to the protein-tyrosine phosphatase family.</text>
</comment>
<dbReference type="Gene3D" id="3.90.190.10">
    <property type="entry name" value="Protein tyrosine phosphatase superfamily"/>
    <property type="match status" value="1"/>
</dbReference>
<keyword evidence="4" id="KW-1185">Reference proteome</keyword>
<dbReference type="PANTHER" id="PTHR31126:SF1">
    <property type="entry name" value="TYROSINE SPECIFIC PROTEIN PHOSPHATASES DOMAIN-CONTAINING PROTEIN"/>
    <property type="match status" value="1"/>
</dbReference>
<dbReference type="Proteomes" id="UP000050867">
    <property type="component" value="Unassembled WGS sequence"/>
</dbReference>
<dbReference type="PANTHER" id="PTHR31126">
    <property type="entry name" value="TYROSINE-PROTEIN PHOSPHATASE"/>
    <property type="match status" value="1"/>
</dbReference>
<evidence type="ECO:0000313" key="4">
    <source>
        <dbReference type="Proteomes" id="UP000050867"/>
    </source>
</evidence>
<accession>A0A0T6LPJ7</accession>
<dbReference type="RefSeq" id="WP_018384388.1">
    <property type="nucleotide sequence ID" value="NZ_LLZU01000033.1"/>
</dbReference>
<dbReference type="EMBL" id="LLZU01000033">
    <property type="protein sequence ID" value="KRV48026.1"/>
    <property type="molecule type" value="Genomic_DNA"/>
</dbReference>
<sequence>MSQETPAAPTTTSPLSGVRNFRDVGGLPTTDGRRIRAGRLFRSGHLAHAEADDVAFLSGLGLSTVFDFRDDADIAMDGSDVALPGVRHVAMPLSDPASGVEFWRMVRHGDITVLREMLGDGRAEARMMGAYRDIIVERTAEHSLLLRTLAEADGLPALLHCAAGKDRAGLSVMVILLALGVEPDAIETDYLASNGEYGRYRLRRGDGRPPLDAEVVELLNPLFEARLEYLRHALATITEVWGGTDRYLTEGLRCDAQRRERLRGLLLDGV</sequence>
<feature type="compositionally biased region" description="Low complexity" evidence="2">
    <location>
        <begin position="1"/>
        <end position="12"/>
    </location>
</feature>